<evidence type="ECO:0000313" key="3">
    <source>
        <dbReference type="Proteomes" id="UP001471651"/>
    </source>
</evidence>
<evidence type="ECO:0000313" key="2">
    <source>
        <dbReference type="EMBL" id="MEP7730370.1"/>
    </source>
</evidence>
<keyword evidence="3" id="KW-1185">Reference proteome</keyword>
<dbReference type="Gene3D" id="2.60.120.10">
    <property type="entry name" value="Jelly Rolls"/>
    <property type="match status" value="1"/>
</dbReference>
<sequence length="146" mass="16423">MQIYKLATEKNGRELTAHGNDDFPCAIYDECFSEFFGGEVPWHWHDEIEIVLVTEGATKVECINTSEIVQAGEMIFINAGILHKLTNASVGECRILNVLFKPQMLGGVNHGLIYKKIFCQSSPTKSFRPTSFLILIKRGIHLPLKN</sequence>
<gene>
    <name evidence="2" type="ORF">ABKW32_12995</name>
</gene>
<dbReference type="Proteomes" id="UP001471651">
    <property type="component" value="Unassembled WGS sequence"/>
</dbReference>
<dbReference type="Pfam" id="PF07883">
    <property type="entry name" value="Cupin_2"/>
    <property type="match status" value="1"/>
</dbReference>
<comment type="caution">
    <text evidence="2">The sequence shown here is derived from an EMBL/GenBank/DDBJ whole genome shotgun (WGS) entry which is preliminary data.</text>
</comment>
<name>A0ABV0L1Q5_9GAMM</name>
<dbReference type="EMBL" id="JBDYKN010000011">
    <property type="protein sequence ID" value="MEP7730370.1"/>
    <property type="molecule type" value="Genomic_DNA"/>
</dbReference>
<dbReference type="CDD" id="cd02208">
    <property type="entry name" value="cupin_RmlC-like"/>
    <property type="match status" value="1"/>
</dbReference>
<feature type="domain" description="Cupin type-2" evidence="1">
    <location>
        <begin position="37"/>
        <end position="98"/>
    </location>
</feature>
<reference evidence="2 3" key="1">
    <citation type="submission" date="2024-05" db="EMBL/GenBank/DDBJ databases">
        <authorList>
            <person name="Busch G.E."/>
            <person name="Sharma I."/>
        </authorList>
    </citation>
    <scope>NUCLEOTIDE SEQUENCE [LARGE SCALE GENOMIC DNA]</scope>
    <source>
        <strain evidence="2 3">23GB23</strain>
    </source>
</reference>
<evidence type="ECO:0000259" key="1">
    <source>
        <dbReference type="Pfam" id="PF07883"/>
    </source>
</evidence>
<accession>A0ABV0L1Q5</accession>
<dbReference type="InterPro" id="IPR013096">
    <property type="entry name" value="Cupin_2"/>
</dbReference>
<dbReference type="RefSeq" id="WP_348577285.1">
    <property type="nucleotide sequence ID" value="NZ_JBDYKN010000011.1"/>
</dbReference>
<organism evidence="2 3">
    <name type="scientific">Marinomonas primoryensis</name>
    <dbReference type="NCBI Taxonomy" id="178399"/>
    <lineage>
        <taxon>Bacteria</taxon>
        <taxon>Pseudomonadati</taxon>
        <taxon>Pseudomonadota</taxon>
        <taxon>Gammaproteobacteria</taxon>
        <taxon>Oceanospirillales</taxon>
        <taxon>Oceanospirillaceae</taxon>
        <taxon>Marinomonas</taxon>
    </lineage>
</organism>
<dbReference type="SUPFAM" id="SSF51182">
    <property type="entry name" value="RmlC-like cupins"/>
    <property type="match status" value="1"/>
</dbReference>
<dbReference type="InterPro" id="IPR011051">
    <property type="entry name" value="RmlC_Cupin_sf"/>
</dbReference>
<dbReference type="InterPro" id="IPR014710">
    <property type="entry name" value="RmlC-like_jellyroll"/>
</dbReference>
<proteinExistence type="predicted"/>
<protein>
    <submittedName>
        <fullName evidence="2">Cupin domain-containing protein</fullName>
    </submittedName>
</protein>